<feature type="compositionally biased region" description="Low complexity" evidence="1">
    <location>
        <begin position="131"/>
        <end position="168"/>
    </location>
</feature>
<accession>A0A423VFL4</accession>
<keyword evidence="3" id="KW-1185">Reference proteome</keyword>
<evidence type="ECO:0000256" key="1">
    <source>
        <dbReference type="SAM" id="MobiDB-lite"/>
    </source>
</evidence>
<protein>
    <submittedName>
        <fullName evidence="2">Uncharacterized protein</fullName>
    </submittedName>
</protein>
<reference evidence="2 3" key="1">
    <citation type="submission" date="2015-09" db="EMBL/GenBank/DDBJ databases">
        <title>Host preference determinants of Valsa canker pathogens revealed by comparative genomics.</title>
        <authorList>
            <person name="Yin Z."/>
            <person name="Huang L."/>
        </authorList>
    </citation>
    <scope>NUCLEOTIDE SEQUENCE [LARGE SCALE GENOMIC DNA]</scope>
    <source>
        <strain evidence="2 3">YSFL</strain>
    </source>
</reference>
<dbReference type="STRING" id="252740.A0A423VFL4"/>
<comment type="caution">
    <text evidence="2">The sequence shown here is derived from an EMBL/GenBank/DDBJ whole genome shotgun (WGS) entry which is preliminary data.</text>
</comment>
<dbReference type="Proteomes" id="UP000284375">
    <property type="component" value="Unassembled WGS sequence"/>
</dbReference>
<dbReference type="AlphaFoldDB" id="A0A423VFL4"/>
<sequence length="380" mass="41465">MSLASPVQKDGFSFVGGTFYREASNSNSHRRATLPELKAHFSGKDNENRPAHWYEAQLLHYGLPPSKVKGTAHKRLFDALMAKGNLTVPAHIQKIEADLKKEWAKKEREAKKALKTVNVSVQVSSTGTVKVAAAQPAAKKTKTGGASSSATTAKKTTTVASKKTTTAAAKEKKTAVTKAQTVKSNGKPASSSKPAKTAAKARAPSKPTAKQTAASSSSGTMGPRRRGIGLLNGRYRVSCPYIEDNFPECLNDLRLIATLDGDDLWLNFDFSPAVAGLMKVSRPYEADQDQEGITMFWRGHALDWASNRRFFNVDTIYRAGPVNRLYFLGGGHISGKMSYDGRDIDFDAHRLPDQSMTSEISPAQARAKWARLEQNMDTSW</sequence>
<dbReference type="OrthoDB" id="4121058at2759"/>
<evidence type="ECO:0000313" key="2">
    <source>
        <dbReference type="EMBL" id="ROV89665.1"/>
    </source>
</evidence>
<feature type="compositionally biased region" description="Polar residues" evidence="1">
    <location>
        <begin position="211"/>
        <end position="220"/>
    </location>
</feature>
<organism evidence="2 3">
    <name type="scientific">Cytospora chrysosperma</name>
    <name type="common">Cytospora canker fungus</name>
    <name type="synonym">Sphaeria chrysosperma</name>
    <dbReference type="NCBI Taxonomy" id="252740"/>
    <lineage>
        <taxon>Eukaryota</taxon>
        <taxon>Fungi</taxon>
        <taxon>Dikarya</taxon>
        <taxon>Ascomycota</taxon>
        <taxon>Pezizomycotina</taxon>
        <taxon>Sordariomycetes</taxon>
        <taxon>Sordariomycetidae</taxon>
        <taxon>Diaporthales</taxon>
        <taxon>Cytosporaceae</taxon>
        <taxon>Cytospora</taxon>
    </lineage>
</organism>
<feature type="compositionally biased region" description="Low complexity" evidence="1">
    <location>
        <begin position="176"/>
        <end position="210"/>
    </location>
</feature>
<feature type="region of interest" description="Disordered" evidence="1">
    <location>
        <begin position="131"/>
        <end position="226"/>
    </location>
</feature>
<evidence type="ECO:0000313" key="3">
    <source>
        <dbReference type="Proteomes" id="UP000284375"/>
    </source>
</evidence>
<name>A0A423VFL4_CYTCH</name>
<proteinExistence type="predicted"/>
<gene>
    <name evidence="2" type="ORF">VSDG_08051</name>
</gene>
<dbReference type="EMBL" id="LJZO01000056">
    <property type="protein sequence ID" value="ROV89665.1"/>
    <property type="molecule type" value="Genomic_DNA"/>
</dbReference>